<sequence>MPKANIIIVNESDEIIGSKERGTLALNDIYRVSALWVTNPKNEILLAQRKFNKVRNPGKWGPAVAGTVEISETYRECIVREAKEELGLENIKFTKIDKQKSTDKNKHFTQWYHTILDMKIGDFTIQESEVEQIKWFTRDELKKDIELHPENYVNAINSFI</sequence>
<dbReference type="GO" id="GO:0016787">
    <property type="term" value="F:hydrolase activity"/>
    <property type="evidence" value="ECO:0007669"/>
    <property type="project" value="UniProtKB-KW"/>
</dbReference>
<dbReference type="PROSITE" id="PS00893">
    <property type="entry name" value="NUDIX_BOX"/>
    <property type="match status" value="1"/>
</dbReference>
<evidence type="ECO:0000256" key="2">
    <source>
        <dbReference type="ARBA" id="ARBA00022801"/>
    </source>
</evidence>
<gene>
    <name evidence="4" type="ORF">CO073_03680</name>
</gene>
<evidence type="ECO:0000313" key="5">
    <source>
        <dbReference type="Proteomes" id="UP000230136"/>
    </source>
</evidence>
<reference evidence="5" key="1">
    <citation type="submission" date="2017-09" db="EMBL/GenBank/DDBJ databases">
        <title>Depth-based differentiation of microbial function through sediment-hosted aquifers and enrichment of novel symbionts in the deep terrestrial subsurface.</title>
        <authorList>
            <person name="Probst A.J."/>
            <person name="Ladd B."/>
            <person name="Jarett J.K."/>
            <person name="Geller-Mcgrath D.E."/>
            <person name="Sieber C.M.K."/>
            <person name="Emerson J.B."/>
            <person name="Anantharaman K."/>
            <person name="Thomas B.C."/>
            <person name="Malmstrom R."/>
            <person name="Stieglmeier M."/>
            <person name="Klingl A."/>
            <person name="Woyke T."/>
            <person name="Ryan C.M."/>
            <person name="Banfield J.F."/>
        </authorList>
    </citation>
    <scope>NUCLEOTIDE SEQUENCE [LARGE SCALE GENOMIC DNA]</scope>
</reference>
<dbReference type="InterPro" id="IPR000086">
    <property type="entry name" value="NUDIX_hydrolase_dom"/>
</dbReference>
<dbReference type="PROSITE" id="PS51462">
    <property type="entry name" value="NUDIX"/>
    <property type="match status" value="1"/>
</dbReference>
<protein>
    <recommendedName>
        <fullName evidence="3">Nudix hydrolase domain-containing protein</fullName>
    </recommendedName>
</protein>
<dbReference type="SUPFAM" id="SSF55811">
    <property type="entry name" value="Nudix"/>
    <property type="match status" value="1"/>
</dbReference>
<evidence type="ECO:0000313" key="4">
    <source>
        <dbReference type="EMBL" id="PJC01384.1"/>
    </source>
</evidence>
<name>A0A2M8DQH9_9BACT</name>
<dbReference type="PANTHER" id="PTHR43046">
    <property type="entry name" value="GDP-MANNOSE MANNOSYL HYDROLASE"/>
    <property type="match status" value="1"/>
</dbReference>
<dbReference type="Proteomes" id="UP000230136">
    <property type="component" value="Unassembled WGS sequence"/>
</dbReference>
<accession>A0A2M8DQH9</accession>
<organism evidence="4 5">
    <name type="scientific">Candidatus Komeilibacteria bacterium CG_4_9_14_0_8_um_filter_36_9</name>
    <dbReference type="NCBI Taxonomy" id="1974473"/>
    <lineage>
        <taxon>Bacteria</taxon>
        <taxon>Candidatus Komeiliibacteriota</taxon>
    </lineage>
</organism>
<dbReference type="InterPro" id="IPR015797">
    <property type="entry name" value="NUDIX_hydrolase-like_dom_sf"/>
</dbReference>
<dbReference type="Pfam" id="PF00293">
    <property type="entry name" value="NUDIX"/>
    <property type="match status" value="1"/>
</dbReference>
<proteinExistence type="predicted"/>
<feature type="domain" description="Nudix hydrolase" evidence="3">
    <location>
        <begin position="28"/>
        <end position="160"/>
    </location>
</feature>
<dbReference type="Gene3D" id="3.90.79.10">
    <property type="entry name" value="Nucleoside Triphosphate Pyrophosphohydrolase"/>
    <property type="match status" value="1"/>
</dbReference>
<keyword evidence="2" id="KW-0378">Hydrolase</keyword>
<dbReference type="AlphaFoldDB" id="A0A2M8DQH9"/>
<comment type="caution">
    <text evidence="4">The sequence shown here is derived from an EMBL/GenBank/DDBJ whole genome shotgun (WGS) entry which is preliminary data.</text>
</comment>
<evidence type="ECO:0000259" key="3">
    <source>
        <dbReference type="PROSITE" id="PS51462"/>
    </source>
</evidence>
<comment type="cofactor">
    <cofactor evidence="1">
        <name>Mg(2+)</name>
        <dbReference type="ChEBI" id="CHEBI:18420"/>
    </cofactor>
</comment>
<dbReference type="EMBL" id="PFSY01000168">
    <property type="protein sequence ID" value="PJC01384.1"/>
    <property type="molecule type" value="Genomic_DNA"/>
</dbReference>
<dbReference type="PANTHER" id="PTHR43046:SF14">
    <property type="entry name" value="MUTT_NUDIX FAMILY PROTEIN"/>
    <property type="match status" value="1"/>
</dbReference>
<evidence type="ECO:0000256" key="1">
    <source>
        <dbReference type="ARBA" id="ARBA00001946"/>
    </source>
</evidence>
<dbReference type="InterPro" id="IPR020084">
    <property type="entry name" value="NUDIX_hydrolase_CS"/>
</dbReference>